<gene>
    <name evidence="9" type="ORF">J8F10_12975</name>
</gene>
<dbReference type="InterPro" id="IPR003593">
    <property type="entry name" value="AAA+_ATPase"/>
</dbReference>
<evidence type="ECO:0000256" key="1">
    <source>
        <dbReference type="ARBA" id="ARBA00022741"/>
    </source>
</evidence>
<dbReference type="EMBL" id="JAGKQQ010000001">
    <property type="protein sequence ID" value="MBP3956197.1"/>
    <property type="molecule type" value="Genomic_DNA"/>
</dbReference>
<dbReference type="InterPro" id="IPR001789">
    <property type="entry name" value="Sig_transdc_resp-reg_receiver"/>
</dbReference>
<keyword evidence="2" id="KW-0067">ATP-binding</keyword>
<dbReference type="Gene3D" id="1.10.8.60">
    <property type="match status" value="1"/>
</dbReference>
<keyword evidence="3" id="KW-0805">Transcription regulation</keyword>
<dbReference type="Pfam" id="PF00072">
    <property type="entry name" value="Response_reg"/>
    <property type="match status" value="1"/>
</dbReference>
<dbReference type="Pfam" id="PF00158">
    <property type="entry name" value="Sigma54_activat"/>
    <property type="match status" value="1"/>
</dbReference>
<organism evidence="9 10">
    <name type="scientific">Gemmata palustris</name>
    <dbReference type="NCBI Taxonomy" id="2822762"/>
    <lineage>
        <taxon>Bacteria</taxon>
        <taxon>Pseudomonadati</taxon>
        <taxon>Planctomycetota</taxon>
        <taxon>Planctomycetia</taxon>
        <taxon>Gemmatales</taxon>
        <taxon>Gemmataceae</taxon>
        <taxon>Gemmata</taxon>
    </lineage>
</organism>
<dbReference type="InterPro" id="IPR002078">
    <property type="entry name" value="Sigma_54_int"/>
</dbReference>
<dbReference type="InterPro" id="IPR009057">
    <property type="entry name" value="Homeodomain-like_sf"/>
</dbReference>
<dbReference type="PROSITE" id="PS00675">
    <property type="entry name" value="SIGMA54_INTERACT_1"/>
    <property type="match status" value="1"/>
</dbReference>
<dbReference type="PANTHER" id="PTHR32071:SF117">
    <property type="entry name" value="PTS-DEPENDENT DIHYDROXYACETONE KINASE OPERON REGULATORY PROTEIN-RELATED"/>
    <property type="match status" value="1"/>
</dbReference>
<dbReference type="InterPro" id="IPR002197">
    <property type="entry name" value="HTH_Fis"/>
</dbReference>
<evidence type="ECO:0000313" key="9">
    <source>
        <dbReference type="EMBL" id="MBP3956197.1"/>
    </source>
</evidence>
<accession>A0ABS5BR39</accession>
<dbReference type="PROSITE" id="PS00688">
    <property type="entry name" value="SIGMA54_INTERACT_3"/>
    <property type="match status" value="1"/>
</dbReference>
<keyword evidence="4" id="KW-0238">DNA-binding</keyword>
<evidence type="ECO:0000259" key="8">
    <source>
        <dbReference type="PROSITE" id="PS50110"/>
    </source>
</evidence>
<evidence type="ECO:0000256" key="4">
    <source>
        <dbReference type="ARBA" id="ARBA00023125"/>
    </source>
</evidence>
<feature type="domain" description="Response regulatory" evidence="8">
    <location>
        <begin position="10"/>
        <end position="124"/>
    </location>
</feature>
<evidence type="ECO:0000259" key="7">
    <source>
        <dbReference type="PROSITE" id="PS50045"/>
    </source>
</evidence>
<evidence type="ECO:0000256" key="6">
    <source>
        <dbReference type="PROSITE-ProRule" id="PRU00169"/>
    </source>
</evidence>
<dbReference type="PROSITE" id="PS50045">
    <property type="entry name" value="SIGMA54_INTERACT_4"/>
    <property type="match status" value="1"/>
</dbReference>
<evidence type="ECO:0000313" key="10">
    <source>
        <dbReference type="Proteomes" id="UP000676565"/>
    </source>
</evidence>
<keyword evidence="5" id="KW-0804">Transcription</keyword>
<keyword evidence="10" id="KW-1185">Reference proteome</keyword>
<comment type="caution">
    <text evidence="9">The sequence shown here is derived from an EMBL/GenBank/DDBJ whole genome shotgun (WGS) entry which is preliminary data.</text>
</comment>
<dbReference type="PROSITE" id="PS50110">
    <property type="entry name" value="RESPONSE_REGULATORY"/>
    <property type="match status" value="1"/>
</dbReference>
<evidence type="ECO:0000256" key="5">
    <source>
        <dbReference type="ARBA" id="ARBA00023163"/>
    </source>
</evidence>
<protein>
    <submittedName>
        <fullName evidence="9">Sigma-54-dependent Fis family transcriptional regulator</fullName>
    </submittedName>
</protein>
<dbReference type="InterPro" id="IPR025662">
    <property type="entry name" value="Sigma_54_int_dom_ATP-bd_1"/>
</dbReference>
<dbReference type="Pfam" id="PF02954">
    <property type="entry name" value="HTH_8"/>
    <property type="match status" value="1"/>
</dbReference>
<reference evidence="9 10" key="1">
    <citation type="submission" date="2021-04" db="EMBL/GenBank/DDBJ databases">
        <authorList>
            <person name="Ivanova A."/>
        </authorList>
    </citation>
    <scope>NUCLEOTIDE SEQUENCE [LARGE SCALE GENOMIC DNA]</scope>
    <source>
        <strain evidence="9 10">G18</strain>
    </source>
</reference>
<dbReference type="SMART" id="SM00382">
    <property type="entry name" value="AAA"/>
    <property type="match status" value="1"/>
</dbReference>
<dbReference type="RefSeq" id="WP_210654222.1">
    <property type="nucleotide sequence ID" value="NZ_JAGKQQ010000001.1"/>
</dbReference>
<dbReference type="Gene3D" id="3.40.50.2300">
    <property type="match status" value="1"/>
</dbReference>
<dbReference type="Gene3D" id="3.40.50.300">
    <property type="entry name" value="P-loop containing nucleotide triphosphate hydrolases"/>
    <property type="match status" value="1"/>
</dbReference>
<dbReference type="PRINTS" id="PR01590">
    <property type="entry name" value="HTHFIS"/>
</dbReference>
<proteinExistence type="predicted"/>
<dbReference type="CDD" id="cd00009">
    <property type="entry name" value="AAA"/>
    <property type="match status" value="1"/>
</dbReference>
<dbReference type="PROSITE" id="PS00676">
    <property type="entry name" value="SIGMA54_INTERACT_2"/>
    <property type="match status" value="1"/>
</dbReference>
<feature type="modified residue" description="4-aspartylphosphate" evidence="6">
    <location>
        <position position="59"/>
    </location>
</feature>
<dbReference type="SUPFAM" id="SSF52172">
    <property type="entry name" value="CheY-like"/>
    <property type="match status" value="1"/>
</dbReference>
<feature type="domain" description="Sigma-54 factor interaction" evidence="7">
    <location>
        <begin position="152"/>
        <end position="381"/>
    </location>
</feature>
<dbReference type="PANTHER" id="PTHR32071">
    <property type="entry name" value="TRANSCRIPTIONAL REGULATORY PROTEIN"/>
    <property type="match status" value="1"/>
</dbReference>
<dbReference type="InterPro" id="IPR058031">
    <property type="entry name" value="AAA_lid_NorR"/>
</dbReference>
<name>A0ABS5BR39_9BACT</name>
<dbReference type="InterPro" id="IPR027417">
    <property type="entry name" value="P-loop_NTPase"/>
</dbReference>
<keyword evidence="1" id="KW-0547">Nucleotide-binding</keyword>
<evidence type="ECO:0000256" key="2">
    <source>
        <dbReference type="ARBA" id="ARBA00022840"/>
    </source>
</evidence>
<dbReference type="InterPro" id="IPR025943">
    <property type="entry name" value="Sigma_54_int_dom_ATP-bd_2"/>
</dbReference>
<dbReference type="InterPro" id="IPR025944">
    <property type="entry name" value="Sigma_54_int_dom_CS"/>
</dbReference>
<dbReference type="Proteomes" id="UP000676565">
    <property type="component" value="Unassembled WGS sequence"/>
</dbReference>
<dbReference type="InterPro" id="IPR011006">
    <property type="entry name" value="CheY-like_superfamily"/>
</dbReference>
<dbReference type="SUPFAM" id="SSF46689">
    <property type="entry name" value="Homeodomain-like"/>
    <property type="match status" value="1"/>
</dbReference>
<evidence type="ECO:0000256" key="3">
    <source>
        <dbReference type="ARBA" id="ARBA00023015"/>
    </source>
</evidence>
<dbReference type="Pfam" id="PF25601">
    <property type="entry name" value="AAA_lid_14"/>
    <property type="match status" value="1"/>
</dbReference>
<dbReference type="Gene3D" id="1.10.10.60">
    <property type="entry name" value="Homeodomain-like"/>
    <property type="match status" value="1"/>
</dbReference>
<dbReference type="SMART" id="SM00448">
    <property type="entry name" value="REC"/>
    <property type="match status" value="1"/>
</dbReference>
<dbReference type="SUPFAM" id="SSF52540">
    <property type="entry name" value="P-loop containing nucleoside triphosphate hydrolases"/>
    <property type="match status" value="1"/>
</dbReference>
<sequence>MTTKHPDGPTILVADDDPATRANLALLLRSEGYRVVEAADGNAADRALGDPSVAAALLDIKMPGRDGLAVLRAHADRLEEVPVVVVTAYGGSSAAIEAMKLGAYDYLTKPFDLDEVLFTVRRALTQRALVAQVQALSADPLRDDPDPDGDELVGRAPAMVAVFKAVGLVAPADEPVLILGESGTGKELVANAIHRNSPRAARPLVKVNCAALSPALLESELFGHEKGAFTGAVARRRGRFEQAHGGTLFLDEVGELGLELQAKLLRVLQSGTFERVGGEETLTADVRVVAATNRDLKARVAAGEFREDLYYRLDVVAVTLPPLRARREDVPQLAEHIVKQLARKHGWPGLALSPEAVAVLGRREWPGNVRELRNALARAAILARGRVVRAEHLAGDDPAVAPVPPVVVPPGAGSLDLRAAVAEAERRVIQQALEQAGGNRTRAAGLLGISRRQLFDKVRAYGLDR</sequence>
<keyword evidence="6" id="KW-0597">Phosphoprotein</keyword>